<evidence type="ECO:0000256" key="1">
    <source>
        <dbReference type="SAM" id="MobiDB-lite"/>
    </source>
</evidence>
<dbReference type="EMBL" id="LR798411">
    <property type="protein sequence ID" value="CAB5229735.1"/>
    <property type="molecule type" value="Genomic_DNA"/>
</dbReference>
<organism evidence="2">
    <name type="scientific">uncultured Caudovirales phage</name>
    <dbReference type="NCBI Taxonomy" id="2100421"/>
    <lineage>
        <taxon>Viruses</taxon>
        <taxon>Duplodnaviria</taxon>
        <taxon>Heunggongvirae</taxon>
        <taxon>Uroviricota</taxon>
        <taxon>Caudoviricetes</taxon>
        <taxon>Peduoviridae</taxon>
        <taxon>Maltschvirus</taxon>
        <taxon>Maltschvirus maltsch</taxon>
    </lineage>
</organism>
<name>A0A6J7XFM3_9CAUD</name>
<protein>
    <submittedName>
        <fullName evidence="2">Uncharacterized protein</fullName>
    </submittedName>
</protein>
<feature type="region of interest" description="Disordered" evidence="1">
    <location>
        <begin position="52"/>
        <end position="71"/>
    </location>
</feature>
<evidence type="ECO:0000313" key="2">
    <source>
        <dbReference type="EMBL" id="CAB5229735.1"/>
    </source>
</evidence>
<gene>
    <name evidence="2" type="ORF">UFOVP1562_11</name>
</gene>
<reference evidence="2" key="1">
    <citation type="submission" date="2020-05" db="EMBL/GenBank/DDBJ databases">
        <authorList>
            <person name="Chiriac C."/>
            <person name="Salcher M."/>
            <person name="Ghai R."/>
            <person name="Kavagutti S V."/>
        </authorList>
    </citation>
    <scope>NUCLEOTIDE SEQUENCE</scope>
</reference>
<accession>A0A6J7XFM3</accession>
<proteinExistence type="predicted"/>
<sequence length="71" mass="7726">MDMIPKVKSVKHTAQIGTGIIQNKLCAPGEFTPGKLPAGGFQAVWNFKNNQPNDYFTRKESPTSGGGKKVY</sequence>